<dbReference type="RefSeq" id="XP_022235681.1">
    <property type="nucleotide sequence ID" value="XM_022379973.1"/>
</dbReference>
<protein>
    <submittedName>
        <fullName evidence="4 5">Intraflagellar transport protein 74 homolog</fullName>
    </submittedName>
</protein>
<dbReference type="Proteomes" id="UP000694941">
    <property type="component" value="Unplaced"/>
</dbReference>
<keyword evidence="3" id="KW-1185">Reference proteome</keyword>
<gene>
    <name evidence="4 5" type="primary">LOC106475982</name>
</gene>
<sequence length="438" mass="50268">MDNRSSSSALRLNSAMRPPTSQRHPTSQRPPTTITPMSRAGQPGTASRLISAASGRPGTRGSIAQGIGLSAQIAVNDRPVSQQGLVAPKTGSRVQQRQVQDKSYFIGLLRSKISELSTEISRMTKESESLSHEQSTYLTYEKRAEVLASELKDLQGELADYNLLVDKLNTDAEMDEVQHEYKELKAQNEQESKNIDLIFEERQAKEAIVRQLEAEIDQERYMAENLIAAMKPELKQKYSNLKESSQDLRNELNRFQQQLDSLTSQKTSLEDELSMSQVKQEAVSLYEKLRELEEKRDTLLDEERGRGTPQQEWDKLLKQVKDDNGELASIERQTVEVRDKITRAQEELSHLEQELEDHQGERITKYRELRKREEGIDNFLVSFDETKEAEEDRQHALERDIVELLEHISRSLAHFQHLPSPQEFAMLKDDLTYVFSEP</sequence>
<accession>A0ABM1RWC6</accession>
<feature type="compositionally biased region" description="Polar residues" evidence="2">
    <location>
        <begin position="19"/>
        <end position="36"/>
    </location>
</feature>
<proteinExistence type="predicted"/>
<feature type="compositionally biased region" description="Low complexity" evidence="2">
    <location>
        <begin position="1"/>
        <end position="15"/>
    </location>
</feature>
<dbReference type="InterPro" id="IPR029602">
    <property type="entry name" value="IFT74"/>
</dbReference>
<evidence type="ECO:0000313" key="3">
    <source>
        <dbReference type="Proteomes" id="UP000694941"/>
    </source>
</evidence>
<keyword evidence="1" id="KW-0175">Coiled coil</keyword>
<organism evidence="3 5">
    <name type="scientific">Limulus polyphemus</name>
    <name type="common">Atlantic horseshoe crab</name>
    <dbReference type="NCBI Taxonomy" id="6850"/>
    <lineage>
        <taxon>Eukaryota</taxon>
        <taxon>Metazoa</taxon>
        <taxon>Ecdysozoa</taxon>
        <taxon>Arthropoda</taxon>
        <taxon>Chelicerata</taxon>
        <taxon>Merostomata</taxon>
        <taxon>Xiphosura</taxon>
        <taxon>Limulidae</taxon>
        <taxon>Limulus</taxon>
    </lineage>
</organism>
<dbReference type="PANTHER" id="PTHR31432">
    <property type="entry name" value="INTRAFLAGELLAR TRANSPORT PROTEIN 74 HOMOLOG"/>
    <property type="match status" value="1"/>
</dbReference>
<name>A0ABM1RWC6_LIMPO</name>
<dbReference type="GeneID" id="106475982"/>
<dbReference type="Gene3D" id="1.10.287.1490">
    <property type="match status" value="1"/>
</dbReference>
<dbReference type="RefSeq" id="XP_013792112.1">
    <property type="nucleotide sequence ID" value="XM_013936658.2"/>
</dbReference>
<evidence type="ECO:0000313" key="5">
    <source>
        <dbReference type="RefSeq" id="XP_022235681.1"/>
    </source>
</evidence>
<reference evidence="4 5" key="1">
    <citation type="submission" date="2025-05" db="UniProtKB">
        <authorList>
            <consortium name="RefSeq"/>
        </authorList>
    </citation>
    <scope>IDENTIFICATION</scope>
    <source>
        <tissue evidence="4 5">Muscle</tissue>
    </source>
</reference>
<feature type="region of interest" description="Disordered" evidence="2">
    <location>
        <begin position="1"/>
        <end position="63"/>
    </location>
</feature>
<evidence type="ECO:0000256" key="1">
    <source>
        <dbReference type="SAM" id="Coils"/>
    </source>
</evidence>
<evidence type="ECO:0000313" key="4">
    <source>
        <dbReference type="RefSeq" id="XP_013792112.1"/>
    </source>
</evidence>
<feature type="coiled-coil region" evidence="1">
    <location>
        <begin position="113"/>
        <end position="302"/>
    </location>
</feature>
<evidence type="ECO:0000256" key="2">
    <source>
        <dbReference type="SAM" id="MobiDB-lite"/>
    </source>
</evidence>
<feature type="coiled-coil region" evidence="1">
    <location>
        <begin position="327"/>
        <end position="361"/>
    </location>
</feature>
<dbReference type="PANTHER" id="PTHR31432:SF0">
    <property type="entry name" value="INTRAFLAGELLAR TRANSPORT PROTEIN 74 HOMOLOG"/>
    <property type="match status" value="1"/>
</dbReference>